<dbReference type="Gene3D" id="3.90.79.20">
    <property type="match status" value="1"/>
</dbReference>
<dbReference type="Proteomes" id="UP000019151">
    <property type="component" value="Chromosome"/>
</dbReference>
<protein>
    <recommendedName>
        <fullName evidence="4">NAD(+) diphosphatase</fullName>
        <ecNumber evidence="4">3.6.1.22</ecNumber>
    </recommendedName>
</protein>
<evidence type="ECO:0000256" key="8">
    <source>
        <dbReference type="ARBA" id="ARBA00023027"/>
    </source>
</evidence>
<gene>
    <name evidence="12" type="ORF">J421_0706</name>
</gene>
<keyword evidence="8" id="KW-0520">NAD</keyword>
<dbReference type="InterPro" id="IPR050241">
    <property type="entry name" value="NAD-cap_RNA_hydrolase_NudC"/>
</dbReference>
<evidence type="ECO:0000256" key="9">
    <source>
        <dbReference type="ARBA" id="ARBA00023679"/>
    </source>
</evidence>
<comment type="cofactor">
    <cofactor evidence="1">
        <name>Mg(2+)</name>
        <dbReference type="ChEBI" id="CHEBI:18420"/>
    </cofactor>
</comment>
<keyword evidence="13" id="KW-1185">Reference proteome</keyword>
<comment type="cofactor">
    <cofactor evidence="2">
        <name>Zn(2+)</name>
        <dbReference type="ChEBI" id="CHEBI:29105"/>
    </cofactor>
</comment>
<keyword evidence="6 10" id="KW-0378">Hydrolase</keyword>
<reference evidence="12 13" key="1">
    <citation type="journal article" date="2014" name="Genome Announc.">
        <title>Genome Sequence and Methylome of Soil Bacterium Gemmatirosa kalamazoonensis KBS708T, a Member of the Rarely Cultivated Gemmatimonadetes Phylum.</title>
        <authorList>
            <person name="Debruyn J.M."/>
            <person name="Radosevich M."/>
            <person name="Wommack K.E."/>
            <person name="Polson S.W."/>
            <person name="Hauser L.J."/>
            <person name="Fawaz M.N."/>
            <person name="Korlach J."/>
            <person name="Tsai Y.C."/>
        </authorList>
    </citation>
    <scope>NUCLEOTIDE SEQUENCE [LARGE SCALE GENOMIC DNA]</scope>
    <source>
        <strain evidence="12 13">KBS708</strain>
    </source>
</reference>
<dbReference type="AlphaFoldDB" id="W0RFT7"/>
<dbReference type="InterPro" id="IPR020476">
    <property type="entry name" value="Nudix_hydrolase"/>
</dbReference>
<dbReference type="Pfam" id="PF00293">
    <property type="entry name" value="NUDIX"/>
    <property type="match status" value="1"/>
</dbReference>
<keyword evidence="7" id="KW-0460">Magnesium</keyword>
<dbReference type="GO" id="GO:0019677">
    <property type="term" value="P:NAD+ catabolic process"/>
    <property type="evidence" value="ECO:0007669"/>
    <property type="project" value="TreeGrafter"/>
</dbReference>
<evidence type="ECO:0000313" key="12">
    <source>
        <dbReference type="EMBL" id="AHG88243.1"/>
    </source>
</evidence>
<evidence type="ECO:0000256" key="4">
    <source>
        <dbReference type="ARBA" id="ARBA00012381"/>
    </source>
</evidence>
<dbReference type="GO" id="GO:0005829">
    <property type="term" value="C:cytosol"/>
    <property type="evidence" value="ECO:0007669"/>
    <property type="project" value="TreeGrafter"/>
</dbReference>
<dbReference type="Gene3D" id="3.90.79.10">
    <property type="entry name" value="Nucleoside Triphosphate Pyrophosphohydrolase"/>
    <property type="match status" value="1"/>
</dbReference>
<dbReference type="InterPro" id="IPR015797">
    <property type="entry name" value="NUDIX_hydrolase-like_dom_sf"/>
</dbReference>
<dbReference type="InterPro" id="IPR049734">
    <property type="entry name" value="NudC-like_C"/>
</dbReference>
<evidence type="ECO:0000256" key="7">
    <source>
        <dbReference type="ARBA" id="ARBA00022842"/>
    </source>
</evidence>
<dbReference type="KEGG" id="gba:J421_0706"/>
<accession>W0RFT7</accession>
<name>W0RFT7_9BACT</name>
<organism evidence="12 13">
    <name type="scientific">Gemmatirosa kalamazoonensis</name>
    <dbReference type="NCBI Taxonomy" id="861299"/>
    <lineage>
        <taxon>Bacteria</taxon>
        <taxon>Pseudomonadati</taxon>
        <taxon>Gemmatimonadota</taxon>
        <taxon>Gemmatimonadia</taxon>
        <taxon>Gemmatimonadales</taxon>
        <taxon>Gemmatimonadaceae</taxon>
        <taxon>Gemmatirosa</taxon>
    </lineage>
</organism>
<dbReference type="PROSITE" id="PS51462">
    <property type="entry name" value="NUDIX"/>
    <property type="match status" value="1"/>
</dbReference>
<dbReference type="Pfam" id="PF09297">
    <property type="entry name" value="Zn_ribbon_NUD"/>
    <property type="match status" value="1"/>
</dbReference>
<dbReference type="GO" id="GO:0046872">
    <property type="term" value="F:metal ion binding"/>
    <property type="evidence" value="ECO:0007669"/>
    <property type="project" value="UniProtKB-KW"/>
</dbReference>
<evidence type="ECO:0000256" key="6">
    <source>
        <dbReference type="ARBA" id="ARBA00022801"/>
    </source>
</evidence>
<dbReference type="GO" id="GO:0006742">
    <property type="term" value="P:NADP+ catabolic process"/>
    <property type="evidence" value="ECO:0007669"/>
    <property type="project" value="TreeGrafter"/>
</dbReference>
<dbReference type="RefSeq" id="WP_025409788.1">
    <property type="nucleotide sequence ID" value="NZ_CP007128.1"/>
</dbReference>
<evidence type="ECO:0000256" key="5">
    <source>
        <dbReference type="ARBA" id="ARBA00022723"/>
    </source>
</evidence>
<evidence type="ECO:0000259" key="11">
    <source>
        <dbReference type="PROSITE" id="PS51462"/>
    </source>
</evidence>
<feature type="domain" description="Nudix hydrolase" evidence="11">
    <location>
        <begin position="153"/>
        <end position="296"/>
    </location>
</feature>
<dbReference type="InterPro" id="IPR015375">
    <property type="entry name" value="NADH_PPase-like_N"/>
</dbReference>
<dbReference type="PRINTS" id="PR00502">
    <property type="entry name" value="NUDIXFAMILY"/>
</dbReference>
<dbReference type="SUPFAM" id="SSF55811">
    <property type="entry name" value="Nudix"/>
    <property type="match status" value="1"/>
</dbReference>
<dbReference type="EC" id="3.6.1.22" evidence="4"/>
<evidence type="ECO:0000256" key="1">
    <source>
        <dbReference type="ARBA" id="ARBA00001946"/>
    </source>
</evidence>
<dbReference type="InterPro" id="IPR020084">
    <property type="entry name" value="NUDIX_hydrolase_CS"/>
</dbReference>
<dbReference type="InterPro" id="IPR015376">
    <property type="entry name" value="Znr_NADH_PPase"/>
</dbReference>
<dbReference type="PATRIC" id="fig|861299.3.peg.719"/>
<dbReference type="CDD" id="cd03429">
    <property type="entry name" value="NUDIX_NADH_pyrophosphatase_Nudt13"/>
    <property type="match status" value="1"/>
</dbReference>
<dbReference type="eggNOG" id="COG2816">
    <property type="taxonomic scope" value="Bacteria"/>
</dbReference>
<dbReference type="InterPro" id="IPR000086">
    <property type="entry name" value="NUDIX_hydrolase_dom"/>
</dbReference>
<proteinExistence type="inferred from homology"/>
<dbReference type="PANTHER" id="PTHR42904:SF6">
    <property type="entry name" value="NAD-CAPPED RNA HYDROLASE NUDT12"/>
    <property type="match status" value="1"/>
</dbReference>
<dbReference type="NCBIfam" id="NF001299">
    <property type="entry name" value="PRK00241.1"/>
    <property type="match status" value="1"/>
</dbReference>
<dbReference type="HOGENOM" id="CLU_037162_0_4_0"/>
<sequence length="311" mass="33580">MDLTYTGGRLDRAGARRKDEAWVTALCGRPDLRVVPSWRDRTFVRRNGDDAPAPVLLTPALARAAVASPPSDWTLLGLDDDMPVFAAEVEEPAAAAIAAAVPGTEIVELRRVASTLAPAEAAMLAYARGMLIWHRRHRHCGVCGAPTESRQAGHVRVCSACGAETYPRTDPAVIMLVERRVPGEPATCLLAHHGRLAAGMFSTLAGFVEPGESLEEAVAREVLEETGVQVGAVRYVASQPWPFPASLMIGFRAVATTFDLVIDPDELTEARWFTAAELRGAGEWGDEGADLKLPRRDSIARRLVEGWLAEN</sequence>
<dbReference type="OrthoDB" id="9791656at2"/>
<dbReference type="InParanoid" id="W0RFT7"/>
<dbReference type="GO" id="GO:0035529">
    <property type="term" value="F:NADH pyrophosphatase activity"/>
    <property type="evidence" value="ECO:0007669"/>
    <property type="project" value="TreeGrafter"/>
</dbReference>
<evidence type="ECO:0000256" key="2">
    <source>
        <dbReference type="ARBA" id="ARBA00001947"/>
    </source>
</evidence>
<dbReference type="EMBL" id="CP007128">
    <property type="protein sequence ID" value="AHG88243.1"/>
    <property type="molecule type" value="Genomic_DNA"/>
</dbReference>
<comment type="similarity">
    <text evidence="3">Belongs to the Nudix hydrolase family. NudC subfamily.</text>
</comment>
<keyword evidence="5" id="KW-0479">Metal-binding</keyword>
<dbReference type="PROSITE" id="PS00893">
    <property type="entry name" value="NUDIX_BOX"/>
    <property type="match status" value="1"/>
</dbReference>
<evidence type="ECO:0000313" key="13">
    <source>
        <dbReference type="Proteomes" id="UP000019151"/>
    </source>
</evidence>
<comment type="catalytic activity">
    <reaction evidence="9">
        <text>a 5'-end NAD(+)-phospho-ribonucleoside in mRNA + H2O = a 5'-end phospho-adenosine-phospho-ribonucleoside in mRNA + beta-nicotinamide D-ribonucleotide + 2 H(+)</text>
        <dbReference type="Rhea" id="RHEA:60876"/>
        <dbReference type="Rhea" id="RHEA-COMP:15698"/>
        <dbReference type="Rhea" id="RHEA-COMP:15719"/>
        <dbReference type="ChEBI" id="CHEBI:14649"/>
        <dbReference type="ChEBI" id="CHEBI:15377"/>
        <dbReference type="ChEBI" id="CHEBI:15378"/>
        <dbReference type="ChEBI" id="CHEBI:144029"/>
        <dbReference type="ChEBI" id="CHEBI:144051"/>
    </reaction>
    <physiologicalReaction direction="left-to-right" evidence="9">
        <dbReference type="Rhea" id="RHEA:60877"/>
    </physiologicalReaction>
</comment>
<evidence type="ECO:0000256" key="3">
    <source>
        <dbReference type="ARBA" id="ARBA00009595"/>
    </source>
</evidence>
<dbReference type="PANTHER" id="PTHR42904">
    <property type="entry name" value="NUDIX HYDROLASE, NUDC SUBFAMILY"/>
    <property type="match status" value="1"/>
</dbReference>
<evidence type="ECO:0000256" key="10">
    <source>
        <dbReference type="RuleBase" id="RU003476"/>
    </source>
</evidence>
<dbReference type="STRING" id="861299.J421_0706"/>
<dbReference type="Pfam" id="PF09296">
    <property type="entry name" value="NUDIX-like"/>
    <property type="match status" value="1"/>
</dbReference>